<accession>A0ABD3U5Z9</accession>
<dbReference type="EMBL" id="JBJXBP010000002">
    <property type="protein sequence ID" value="KAL3844889.1"/>
    <property type="molecule type" value="Genomic_DNA"/>
</dbReference>
<evidence type="ECO:0000256" key="3">
    <source>
        <dbReference type="ARBA" id="ARBA00022448"/>
    </source>
</evidence>
<evidence type="ECO:0000256" key="6">
    <source>
        <dbReference type="ARBA" id="ARBA00023136"/>
    </source>
</evidence>
<evidence type="ECO:0000313" key="11">
    <source>
        <dbReference type="EMBL" id="KAL3844889.1"/>
    </source>
</evidence>
<keyword evidence="3 8" id="KW-0813">Transport</keyword>
<feature type="transmembrane region" description="Helical" evidence="9">
    <location>
        <begin position="137"/>
        <end position="157"/>
    </location>
</feature>
<feature type="transmembrane region" description="Helical" evidence="9">
    <location>
        <begin position="97"/>
        <end position="117"/>
    </location>
</feature>
<comment type="subcellular location">
    <subcellularLocation>
        <location evidence="1">Membrane</location>
        <topology evidence="1">Multi-pass membrane protein</topology>
    </subcellularLocation>
</comment>
<name>A0ABD3U5Z9_9LAMI</name>
<reference evidence="11 12" key="1">
    <citation type="submission" date="2024-12" db="EMBL/GenBank/DDBJ databases">
        <title>The unique morphological basis and parallel evolutionary history of personate flowers in Penstemon.</title>
        <authorList>
            <person name="Depatie T.H."/>
            <person name="Wessinger C.A."/>
        </authorList>
    </citation>
    <scope>NUCLEOTIDE SEQUENCE [LARGE SCALE GENOMIC DNA]</scope>
    <source>
        <strain evidence="11">WTNN_2</strain>
        <tissue evidence="11">Leaf</tissue>
    </source>
</reference>
<feature type="transmembrane region" description="Helical" evidence="9">
    <location>
        <begin position="337"/>
        <end position="361"/>
    </location>
</feature>
<comment type="similarity">
    <text evidence="7">Belongs to the major facilitator superfamily. Phosphate:H(+) symporter (TC 2.A.1.9) family.</text>
</comment>
<dbReference type="AlphaFoldDB" id="A0ABD3U5Z9"/>
<dbReference type="CDD" id="cd17315">
    <property type="entry name" value="MFS_GLUT_like"/>
    <property type="match status" value="1"/>
</dbReference>
<gene>
    <name evidence="11" type="ORF">ACJIZ3_002292</name>
</gene>
<dbReference type="InterPro" id="IPR036259">
    <property type="entry name" value="MFS_trans_sf"/>
</dbReference>
<feature type="transmembrane region" description="Helical" evidence="9">
    <location>
        <begin position="401"/>
        <end position="421"/>
    </location>
</feature>
<evidence type="ECO:0000256" key="5">
    <source>
        <dbReference type="ARBA" id="ARBA00022989"/>
    </source>
</evidence>
<keyword evidence="4 9" id="KW-0812">Transmembrane</keyword>
<evidence type="ECO:0000256" key="2">
    <source>
        <dbReference type="ARBA" id="ARBA00010992"/>
    </source>
</evidence>
<evidence type="ECO:0000259" key="10">
    <source>
        <dbReference type="PROSITE" id="PS50850"/>
    </source>
</evidence>
<evidence type="ECO:0000313" key="12">
    <source>
        <dbReference type="Proteomes" id="UP001634393"/>
    </source>
</evidence>
<keyword evidence="6 9" id="KW-0472">Membrane</keyword>
<feature type="transmembrane region" description="Helical" evidence="9">
    <location>
        <begin position="495"/>
        <end position="516"/>
    </location>
</feature>
<evidence type="ECO:0000256" key="7">
    <source>
        <dbReference type="ARBA" id="ARBA00044504"/>
    </source>
</evidence>
<dbReference type="PROSITE" id="PS50850">
    <property type="entry name" value="MFS"/>
    <property type="match status" value="1"/>
</dbReference>
<comment type="caution">
    <text evidence="11">The sequence shown here is derived from an EMBL/GenBank/DDBJ whole genome shotgun (WGS) entry which is preliminary data.</text>
</comment>
<keyword evidence="5 9" id="KW-1133">Transmembrane helix</keyword>
<feature type="transmembrane region" description="Helical" evidence="9">
    <location>
        <begin position="253"/>
        <end position="275"/>
    </location>
</feature>
<feature type="transmembrane region" description="Helical" evidence="9">
    <location>
        <begin position="226"/>
        <end position="247"/>
    </location>
</feature>
<dbReference type="InterPro" id="IPR005828">
    <property type="entry name" value="MFS_sugar_transport-like"/>
</dbReference>
<comment type="similarity">
    <text evidence="2 8">Belongs to the major facilitator superfamily. Sugar transporter (TC 2.A.1.1) family.</text>
</comment>
<proteinExistence type="inferred from homology"/>
<dbReference type="GO" id="GO:0016020">
    <property type="term" value="C:membrane"/>
    <property type="evidence" value="ECO:0007669"/>
    <property type="project" value="UniProtKB-SubCell"/>
</dbReference>
<dbReference type="FunFam" id="1.20.1250.20:FF:000152">
    <property type="entry name" value="Plastidic glucose transporter 4"/>
    <property type="match status" value="1"/>
</dbReference>
<dbReference type="SUPFAM" id="SSF103473">
    <property type="entry name" value="MFS general substrate transporter"/>
    <property type="match status" value="1"/>
</dbReference>
<dbReference type="InterPro" id="IPR003663">
    <property type="entry name" value="Sugar/inositol_transpt"/>
</dbReference>
<dbReference type="InterPro" id="IPR005829">
    <property type="entry name" value="Sugar_transporter_CS"/>
</dbReference>
<evidence type="ECO:0000256" key="1">
    <source>
        <dbReference type="ARBA" id="ARBA00004141"/>
    </source>
</evidence>
<dbReference type="Pfam" id="PF00083">
    <property type="entry name" value="Sugar_tr"/>
    <property type="match status" value="1"/>
</dbReference>
<feature type="transmembrane region" description="Helical" evidence="9">
    <location>
        <begin position="193"/>
        <end position="214"/>
    </location>
</feature>
<dbReference type="Gene3D" id="1.20.1250.20">
    <property type="entry name" value="MFS general substrate transporter like domains"/>
    <property type="match status" value="1"/>
</dbReference>
<organism evidence="11 12">
    <name type="scientific">Penstemon smallii</name>
    <dbReference type="NCBI Taxonomy" id="265156"/>
    <lineage>
        <taxon>Eukaryota</taxon>
        <taxon>Viridiplantae</taxon>
        <taxon>Streptophyta</taxon>
        <taxon>Embryophyta</taxon>
        <taxon>Tracheophyta</taxon>
        <taxon>Spermatophyta</taxon>
        <taxon>Magnoliopsida</taxon>
        <taxon>eudicotyledons</taxon>
        <taxon>Gunneridae</taxon>
        <taxon>Pentapetalae</taxon>
        <taxon>asterids</taxon>
        <taxon>lamiids</taxon>
        <taxon>Lamiales</taxon>
        <taxon>Plantaginaceae</taxon>
        <taxon>Cheloneae</taxon>
        <taxon>Penstemon</taxon>
    </lineage>
</organism>
<protein>
    <recommendedName>
        <fullName evidence="10">Major facilitator superfamily (MFS) profile domain-containing protein</fullName>
    </recommendedName>
</protein>
<feature type="transmembrane region" description="Helical" evidence="9">
    <location>
        <begin position="469"/>
        <end position="489"/>
    </location>
</feature>
<evidence type="ECO:0000256" key="4">
    <source>
        <dbReference type="ARBA" id="ARBA00022692"/>
    </source>
</evidence>
<dbReference type="PANTHER" id="PTHR48022">
    <property type="entry name" value="PLASTIDIC GLUCOSE TRANSPORTER 4"/>
    <property type="match status" value="1"/>
</dbReference>
<dbReference type="PROSITE" id="PS00217">
    <property type="entry name" value="SUGAR_TRANSPORT_2"/>
    <property type="match status" value="1"/>
</dbReference>
<dbReference type="Proteomes" id="UP001634393">
    <property type="component" value="Unassembled WGS sequence"/>
</dbReference>
<dbReference type="PANTHER" id="PTHR48022:SF2">
    <property type="entry name" value="PLASTIDIC GLUCOSE TRANSPORTER 4"/>
    <property type="match status" value="1"/>
</dbReference>
<keyword evidence="12" id="KW-1185">Reference proteome</keyword>
<evidence type="ECO:0000256" key="9">
    <source>
        <dbReference type="SAM" id="Phobius"/>
    </source>
</evidence>
<dbReference type="InterPro" id="IPR020846">
    <property type="entry name" value="MFS_dom"/>
</dbReference>
<sequence length="538" mass="56696">MQTSTYAVNKSGFGLHKHRLFRETHSLVSTRSSDLRMTKKNNCLGISLGSASMGARGTVQSFFGSTAKPRSVRAQASEGDIEDVAPAKIQVKSSASVLPYVGVACLGAILFGYHLGVVNGALEYLAKDLGIAENTVLQGWVVSTLLAGATVGSFTGGSMADKFGRTKTFQLDAIPLAVGAFLCATSQSIETMIIGRLLAGFGIGISSAIVPLYISEISPTEIRGTLGSVNQLFICIGILAALVAGLPLAGNPLWWRTMFGISVVPSVLLALGMAFSPESPRWLYQQGKISEAELSIKRLFGKERVAEVMSDLDAAGKGSSEPEAGWFDLFSSRYWKVVSVGAALFLFQQLAGINAVVYYSTSVFRSAGITSDVAASALVGAANVFGTTIASSLMDKKGRKSLLLTSFAGMAASMLLLSLTFTWKALAPYSGTLAVLGTVLYVLSFSLGAGPVPALLLPEIFASRIRAKAVALSLGMHWISNFVIGLYFLSVVTKFGISTVYLGFASVCLLAVMYIAGNVVETKGRSLEEIERALSASV</sequence>
<dbReference type="PRINTS" id="PR00171">
    <property type="entry name" value="SUGRTRNSPORT"/>
</dbReference>
<dbReference type="InterPro" id="IPR050360">
    <property type="entry name" value="MFS_Sugar_Transporters"/>
</dbReference>
<evidence type="ECO:0000256" key="8">
    <source>
        <dbReference type="RuleBase" id="RU003346"/>
    </source>
</evidence>
<dbReference type="NCBIfam" id="TIGR00879">
    <property type="entry name" value="SP"/>
    <property type="match status" value="1"/>
</dbReference>
<feature type="transmembrane region" description="Helical" evidence="9">
    <location>
        <begin position="433"/>
        <end position="457"/>
    </location>
</feature>
<feature type="domain" description="Major facilitator superfamily (MFS) profile" evidence="10">
    <location>
        <begin position="100"/>
        <end position="523"/>
    </location>
</feature>